<evidence type="ECO:0000313" key="2">
    <source>
        <dbReference type="EMBL" id="KAF7626104.1"/>
    </source>
</evidence>
<protein>
    <submittedName>
        <fullName evidence="2">Uncharacterized protein</fullName>
    </submittedName>
</protein>
<dbReference type="EMBL" id="JABEBT010000178">
    <property type="protein sequence ID" value="KAF7626104.1"/>
    <property type="molecule type" value="Genomic_DNA"/>
</dbReference>
<keyword evidence="3" id="KW-1185">Reference proteome</keyword>
<dbReference type="PANTHER" id="PTHR31128">
    <property type="entry name" value="PROTEIN CBR-CLEC-135-RELATED"/>
    <property type="match status" value="1"/>
</dbReference>
<name>A0A8S9ZAW7_9BILA</name>
<dbReference type="OrthoDB" id="5892052at2759"/>
<reference evidence="2" key="1">
    <citation type="journal article" date="2020" name="Ecol. Evol.">
        <title>Genome structure and content of the rice root-knot nematode (Meloidogyne graminicola).</title>
        <authorList>
            <person name="Phan N.T."/>
            <person name="Danchin E.G.J."/>
            <person name="Klopp C."/>
            <person name="Perfus-Barbeoch L."/>
            <person name="Kozlowski D.K."/>
            <person name="Koutsovoulos G.D."/>
            <person name="Lopez-Roques C."/>
            <person name="Bouchez O."/>
            <person name="Zahm M."/>
            <person name="Besnard G."/>
            <person name="Bellafiore S."/>
        </authorList>
    </citation>
    <scope>NUCLEOTIDE SEQUENCE</scope>
    <source>
        <strain evidence="2">VN-18</strain>
    </source>
</reference>
<evidence type="ECO:0000313" key="3">
    <source>
        <dbReference type="Proteomes" id="UP000605970"/>
    </source>
</evidence>
<dbReference type="Proteomes" id="UP000605970">
    <property type="component" value="Unassembled WGS sequence"/>
</dbReference>
<gene>
    <name evidence="2" type="ORF">Mgra_00009712</name>
</gene>
<accession>A0A8S9ZAW7</accession>
<evidence type="ECO:0000256" key="1">
    <source>
        <dbReference type="SAM" id="MobiDB-lite"/>
    </source>
</evidence>
<organism evidence="2 3">
    <name type="scientific">Meloidogyne graminicola</name>
    <dbReference type="NCBI Taxonomy" id="189291"/>
    <lineage>
        <taxon>Eukaryota</taxon>
        <taxon>Metazoa</taxon>
        <taxon>Ecdysozoa</taxon>
        <taxon>Nematoda</taxon>
        <taxon>Chromadorea</taxon>
        <taxon>Rhabditida</taxon>
        <taxon>Tylenchina</taxon>
        <taxon>Tylenchomorpha</taxon>
        <taxon>Tylenchoidea</taxon>
        <taxon>Meloidogynidae</taxon>
        <taxon>Meloidogyninae</taxon>
        <taxon>Meloidogyne</taxon>
    </lineage>
</organism>
<dbReference type="AlphaFoldDB" id="A0A8S9ZAW7"/>
<proteinExistence type="predicted"/>
<sequence length="334" mass="37074">MPGSRERCGVVVSICCKHGKPCDLASQKVPKSVQAGAEVPKSPELGGGGHKKQHPQTEKNSSFTDLKAATPQASNNSSKTNYENIPQRLPYEYANAGDTGGSTITSETEMTDDNESEAADRPPSVELYRHRLEEDQQLYEDINRPMGIYRCGHVARKNVKKPADNAPRKEVPCTNLREKQTSGVVQTGAWAGCSVPTSTADVKKMEESLTKTKDKVNPKEKLTEFYAGPCTQREAERQCRAAGTFRLYHRIVIDNEDQLQSALPLFIVFGNLHGKFCHVPIVRCEDGLIKINIEGEPKFRSLSQIITFYDIYAKLDDNMEPFPKKGVKSADNNK</sequence>
<feature type="compositionally biased region" description="Polar residues" evidence="1">
    <location>
        <begin position="71"/>
        <end position="84"/>
    </location>
</feature>
<feature type="region of interest" description="Disordered" evidence="1">
    <location>
        <begin position="21"/>
        <end position="124"/>
    </location>
</feature>
<comment type="caution">
    <text evidence="2">The sequence shown here is derived from an EMBL/GenBank/DDBJ whole genome shotgun (WGS) entry which is preliminary data.</text>
</comment>